<reference evidence="2" key="1">
    <citation type="submission" date="2023-06" db="EMBL/GenBank/DDBJ databases">
        <title>Genome-scale phylogeny and comparative genomics of the fungal order Sordariales.</title>
        <authorList>
            <consortium name="Lawrence Berkeley National Laboratory"/>
            <person name="Hensen N."/>
            <person name="Bonometti L."/>
            <person name="Westerberg I."/>
            <person name="Brannstrom I.O."/>
            <person name="Guillou S."/>
            <person name="Cros-Aarteil S."/>
            <person name="Calhoun S."/>
            <person name="Haridas S."/>
            <person name="Kuo A."/>
            <person name="Mondo S."/>
            <person name="Pangilinan J."/>
            <person name="Riley R."/>
            <person name="LaButti K."/>
            <person name="Andreopoulos B."/>
            <person name="Lipzen A."/>
            <person name="Chen C."/>
            <person name="Yanf M."/>
            <person name="Daum C."/>
            <person name="Ng V."/>
            <person name="Clum A."/>
            <person name="Steindorff A."/>
            <person name="Ohm R."/>
            <person name="Martin F."/>
            <person name="Silar P."/>
            <person name="Natvig D."/>
            <person name="Lalanne C."/>
            <person name="Gautier V."/>
            <person name="Ament-velasquez S.L."/>
            <person name="Kruys A."/>
            <person name="Hutchinson M.I."/>
            <person name="Powell A.J."/>
            <person name="Barry K."/>
            <person name="Miller A.N."/>
            <person name="Grigoriev I.V."/>
            <person name="Debuchy R."/>
            <person name="Gladieux P."/>
            <person name="Thoren M.H."/>
            <person name="Johannesson H."/>
        </authorList>
    </citation>
    <scope>NUCLEOTIDE SEQUENCE</scope>
    <source>
        <strain evidence="2">SMH3391-2</strain>
    </source>
</reference>
<dbReference type="EMBL" id="JAULSR010000008">
    <property type="protein sequence ID" value="KAK0612777.1"/>
    <property type="molecule type" value="Genomic_DNA"/>
</dbReference>
<name>A0AA39WAW4_9PEZI</name>
<accession>A0AA39WAW4</accession>
<feature type="compositionally biased region" description="Polar residues" evidence="1">
    <location>
        <begin position="15"/>
        <end position="28"/>
    </location>
</feature>
<feature type="compositionally biased region" description="Basic and acidic residues" evidence="1">
    <location>
        <begin position="1"/>
        <end position="13"/>
    </location>
</feature>
<dbReference type="Proteomes" id="UP001174934">
    <property type="component" value="Unassembled WGS sequence"/>
</dbReference>
<keyword evidence="3" id="KW-1185">Reference proteome</keyword>
<proteinExistence type="predicted"/>
<dbReference type="AlphaFoldDB" id="A0AA39WAW4"/>
<feature type="compositionally biased region" description="Polar residues" evidence="1">
    <location>
        <begin position="52"/>
        <end position="63"/>
    </location>
</feature>
<comment type="caution">
    <text evidence="2">The sequence shown here is derived from an EMBL/GenBank/DDBJ whole genome shotgun (WGS) entry which is preliminary data.</text>
</comment>
<evidence type="ECO:0000313" key="3">
    <source>
        <dbReference type="Proteomes" id="UP001174934"/>
    </source>
</evidence>
<sequence length="87" mass="9503">MTDRTILAREPRNRTPLSTVSSKSSGQRAVSRETMVPTPWKPSMYSMDDSSRNACCTASSSPTIKSTVSRSSILDEVDGAMSMPKCR</sequence>
<evidence type="ECO:0000256" key="1">
    <source>
        <dbReference type="SAM" id="MobiDB-lite"/>
    </source>
</evidence>
<evidence type="ECO:0000313" key="2">
    <source>
        <dbReference type="EMBL" id="KAK0612777.1"/>
    </source>
</evidence>
<organism evidence="2 3">
    <name type="scientific">Bombardia bombarda</name>
    <dbReference type="NCBI Taxonomy" id="252184"/>
    <lineage>
        <taxon>Eukaryota</taxon>
        <taxon>Fungi</taxon>
        <taxon>Dikarya</taxon>
        <taxon>Ascomycota</taxon>
        <taxon>Pezizomycotina</taxon>
        <taxon>Sordariomycetes</taxon>
        <taxon>Sordariomycetidae</taxon>
        <taxon>Sordariales</taxon>
        <taxon>Lasiosphaeriaceae</taxon>
        <taxon>Bombardia</taxon>
    </lineage>
</organism>
<gene>
    <name evidence="2" type="ORF">B0T17DRAFT_541770</name>
</gene>
<protein>
    <submittedName>
        <fullName evidence="2">Uncharacterized protein</fullName>
    </submittedName>
</protein>
<feature type="region of interest" description="Disordered" evidence="1">
    <location>
        <begin position="1"/>
        <end position="63"/>
    </location>
</feature>